<dbReference type="Gene3D" id="1.10.10.10">
    <property type="entry name" value="Winged helix-like DNA-binding domain superfamily/Winged helix DNA-binding domain"/>
    <property type="match status" value="1"/>
</dbReference>
<organism evidence="6 7">
    <name type="scientific">Altericroceibacterium indicum</name>
    <dbReference type="NCBI Taxonomy" id="374177"/>
    <lineage>
        <taxon>Bacteria</taxon>
        <taxon>Pseudomonadati</taxon>
        <taxon>Pseudomonadota</taxon>
        <taxon>Alphaproteobacteria</taxon>
        <taxon>Sphingomonadales</taxon>
        <taxon>Erythrobacteraceae</taxon>
        <taxon>Altericroceibacterium</taxon>
    </lineage>
</organism>
<dbReference type="Pfam" id="PF00126">
    <property type="entry name" value="HTH_1"/>
    <property type="match status" value="1"/>
</dbReference>
<sequence length="287" mass="31117">MPKLDLVRTFVEVVQAGSFSAAAERLGMPRSTVSLHIKTLEGELGTRLMKRSTRSFALTDDGQRLFDQAAGGLQALLSALENVRARPGELSGLIRIAAPADFPTSFLAGAVTAFREMHPAVRFQIMLSSTTRDLIDDNFDLAIRIGNRGSQDRVERPLQNIHWRFCVSRERAGEMGEPRSIGEIDRFLSPAPDLRTFLENTVLGNEKLPSAEVTADNLALLHDLVLGGCGTALLPAGMCAEAIESGAVVTCLADKTVAVTRLVLTFPSRADILPRVRAFADVLSSQF</sequence>
<dbReference type="GO" id="GO:0003700">
    <property type="term" value="F:DNA-binding transcription factor activity"/>
    <property type="evidence" value="ECO:0007669"/>
    <property type="project" value="InterPro"/>
</dbReference>
<dbReference type="OrthoDB" id="9786526at2"/>
<dbReference type="InterPro" id="IPR000847">
    <property type="entry name" value="LysR_HTH_N"/>
</dbReference>
<keyword evidence="3" id="KW-0238">DNA-binding</keyword>
<dbReference type="GO" id="GO:0043565">
    <property type="term" value="F:sequence-specific DNA binding"/>
    <property type="evidence" value="ECO:0007669"/>
    <property type="project" value="TreeGrafter"/>
</dbReference>
<keyword evidence="4" id="KW-0804">Transcription</keyword>
<dbReference type="EMBL" id="WTYQ01000005">
    <property type="protein sequence ID" value="MXP26948.1"/>
    <property type="molecule type" value="Genomic_DNA"/>
</dbReference>
<dbReference type="InterPro" id="IPR036390">
    <property type="entry name" value="WH_DNA-bd_sf"/>
</dbReference>
<evidence type="ECO:0000313" key="7">
    <source>
        <dbReference type="Proteomes" id="UP000460561"/>
    </source>
</evidence>
<dbReference type="Gene3D" id="3.40.190.290">
    <property type="match status" value="1"/>
</dbReference>
<evidence type="ECO:0000256" key="4">
    <source>
        <dbReference type="ARBA" id="ARBA00023163"/>
    </source>
</evidence>
<dbReference type="SUPFAM" id="SSF46785">
    <property type="entry name" value="Winged helix' DNA-binding domain"/>
    <property type="match status" value="1"/>
</dbReference>
<dbReference type="PANTHER" id="PTHR30537">
    <property type="entry name" value="HTH-TYPE TRANSCRIPTIONAL REGULATOR"/>
    <property type="match status" value="1"/>
</dbReference>
<accession>A0A845AIL6</accession>
<dbReference type="RefSeq" id="WP_160740151.1">
    <property type="nucleotide sequence ID" value="NZ_WTYQ01000005.1"/>
</dbReference>
<feature type="domain" description="HTH lysR-type" evidence="5">
    <location>
        <begin position="2"/>
        <end position="59"/>
    </location>
</feature>
<reference evidence="6 7" key="1">
    <citation type="submission" date="2019-12" db="EMBL/GenBank/DDBJ databases">
        <title>Genomic-based taxomic classification of the family Erythrobacteraceae.</title>
        <authorList>
            <person name="Xu L."/>
        </authorList>
    </citation>
    <scope>NUCLEOTIDE SEQUENCE [LARGE SCALE GENOMIC DNA]</scope>
    <source>
        <strain evidence="6 7">DSM 18604</strain>
    </source>
</reference>
<dbReference type="InterPro" id="IPR058163">
    <property type="entry name" value="LysR-type_TF_proteobact-type"/>
</dbReference>
<dbReference type="SUPFAM" id="SSF53850">
    <property type="entry name" value="Periplasmic binding protein-like II"/>
    <property type="match status" value="1"/>
</dbReference>
<evidence type="ECO:0000313" key="6">
    <source>
        <dbReference type="EMBL" id="MXP26948.1"/>
    </source>
</evidence>
<dbReference type="Pfam" id="PF03466">
    <property type="entry name" value="LysR_substrate"/>
    <property type="match status" value="1"/>
</dbReference>
<dbReference type="GO" id="GO:0006351">
    <property type="term" value="P:DNA-templated transcription"/>
    <property type="evidence" value="ECO:0007669"/>
    <property type="project" value="TreeGrafter"/>
</dbReference>
<comment type="caution">
    <text evidence="6">The sequence shown here is derived from an EMBL/GenBank/DDBJ whole genome shotgun (WGS) entry which is preliminary data.</text>
</comment>
<proteinExistence type="inferred from homology"/>
<dbReference type="InterPro" id="IPR036388">
    <property type="entry name" value="WH-like_DNA-bd_sf"/>
</dbReference>
<keyword evidence="7" id="KW-1185">Reference proteome</keyword>
<gene>
    <name evidence="6" type="ORF">GRI39_12985</name>
</gene>
<evidence type="ECO:0000256" key="1">
    <source>
        <dbReference type="ARBA" id="ARBA00009437"/>
    </source>
</evidence>
<dbReference type="PANTHER" id="PTHR30537:SF5">
    <property type="entry name" value="HTH-TYPE TRANSCRIPTIONAL ACTIVATOR TTDR-RELATED"/>
    <property type="match status" value="1"/>
</dbReference>
<dbReference type="PROSITE" id="PS50931">
    <property type="entry name" value="HTH_LYSR"/>
    <property type="match status" value="1"/>
</dbReference>
<keyword evidence="2" id="KW-0805">Transcription regulation</keyword>
<evidence type="ECO:0000256" key="2">
    <source>
        <dbReference type="ARBA" id="ARBA00023015"/>
    </source>
</evidence>
<dbReference type="Proteomes" id="UP000460561">
    <property type="component" value="Unassembled WGS sequence"/>
</dbReference>
<comment type="similarity">
    <text evidence="1">Belongs to the LysR transcriptional regulatory family.</text>
</comment>
<dbReference type="AlphaFoldDB" id="A0A845AIL6"/>
<dbReference type="FunFam" id="1.10.10.10:FF:000001">
    <property type="entry name" value="LysR family transcriptional regulator"/>
    <property type="match status" value="1"/>
</dbReference>
<dbReference type="InterPro" id="IPR005119">
    <property type="entry name" value="LysR_subst-bd"/>
</dbReference>
<evidence type="ECO:0000256" key="3">
    <source>
        <dbReference type="ARBA" id="ARBA00023125"/>
    </source>
</evidence>
<protein>
    <submittedName>
        <fullName evidence="6">LysR family transcriptional regulator</fullName>
    </submittedName>
</protein>
<evidence type="ECO:0000259" key="5">
    <source>
        <dbReference type="PROSITE" id="PS50931"/>
    </source>
</evidence>
<name>A0A845AIL6_9SPHN</name>